<reference evidence="2" key="1">
    <citation type="submission" date="2016-11" db="EMBL/GenBank/DDBJ databases">
        <authorList>
            <person name="Varghese N."/>
            <person name="Submissions S."/>
        </authorList>
    </citation>
    <scope>NUCLEOTIDE SEQUENCE [LARGE SCALE GENOMIC DNA]</scope>
    <source>
        <strain evidence="2">DSM 18569</strain>
    </source>
</reference>
<dbReference type="Proteomes" id="UP000183947">
    <property type="component" value="Unassembled WGS sequence"/>
</dbReference>
<keyword evidence="2" id="KW-1185">Reference proteome</keyword>
<sequence>MPGLAGKPAALNYLSISFMQRILMAVLCLSMAACAPGVKIQSGAPRPQLAPLATQEPFLVIKEGEGFNVQGEELGDIQIKDTGFTLICDYDKVEALAVERAKSLGANTLWIYEHRLPSLRSTCHQIRAKAMRLPDLTPYEKEIVWTPARRLQQADFKGSIENRPFQAATSSSIRYRYRGQGLGKVRLQVETYFDCRNSYFKPSAQNEQVLAHEQVHFDIVELHARLLTRLLQEQAPTSRELEQRHEAVFRQVLTECQTMQDAYDSEVYKDPGRLPLWQQKVAQQLTALQPYADKSLTVKTSL</sequence>
<dbReference type="EMBL" id="FRAS01000014">
    <property type="protein sequence ID" value="SHL43255.1"/>
    <property type="molecule type" value="Genomic_DNA"/>
</dbReference>
<dbReference type="STRING" id="1121959.SAMN02746009_02754"/>
<proteinExistence type="predicted"/>
<gene>
    <name evidence="1" type="ORF">SAMN02746009_02754</name>
</gene>
<dbReference type="InterPro" id="IPR010321">
    <property type="entry name" value="DUF922"/>
</dbReference>
<name>A0A1M7AKS9_9BACT</name>
<dbReference type="PROSITE" id="PS51257">
    <property type="entry name" value="PROKAR_LIPOPROTEIN"/>
    <property type="match status" value="1"/>
</dbReference>
<evidence type="ECO:0000313" key="1">
    <source>
        <dbReference type="EMBL" id="SHL43255.1"/>
    </source>
</evidence>
<dbReference type="Pfam" id="PF06037">
    <property type="entry name" value="DUF922"/>
    <property type="match status" value="1"/>
</dbReference>
<accession>A0A1M7AKS9</accession>
<evidence type="ECO:0008006" key="3">
    <source>
        <dbReference type="Google" id="ProtNLM"/>
    </source>
</evidence>
<protein>
    <recommendedName>
        <fullName evidence="3">DUF922 domain-containing protein</fullName>
    </recommendedName>
</protein>
<organism evidence="1 2">
    <name type="scientific">Hymenobacter psychrotolerans DSM 18569</name>
    <dbReference type="NCBI Taxonomy" id="1121959"/>
    <lineage>
        <taxon>Bacteria</taxon>
        <taxon>Pseudomonadati</taxon>
        <taxon>Bacteroidota</taxon>
        <taxon>Cytophagia</taxon>
        <taxon>Cytophagales</taxon>
        <taxon>Hymenobacteraceae</taxon>
        <taxon>Hymenobacter</taxon>
    </lineage>
</organism>
<dbReference type="AlphaFoldDB" id="A0A1M7AKS9"/>
<evidence type="ECO:0000313" key="2">
    <source>
        <dbReference type="Proteomes" id="UP000183947"/>
    </source>
</evidence>